<organism evidence="1 2">
    <name type="scientific">Dallia pectoralis</name>
    <name type="common">Alaska blackfish</name>
    <dbReference type="NCBI Taxonomy" id="75939"/>
    <lineage>
        <taxon>Eukaryota</taxon>
        <taxon>Metazoa</taxon>
        <taxon>Chordata</taxon>
        <taxon>Craniata</taxon>
        <taxon>Vertebrata</taxon>
        <taxon>Euteleostomi</taxon>
        <taxon>Actinopterygii</taxon>
        <taxon>Neopterygii</taxon>
        <taxon>Teleostei</taxon>
        <taxon>Protacanthopterygii</taxon>
        <taxon>Esociformes</taxon>
        <taxon>Umbridae</taxon>
        <taxon>Dallia</taxon>
    </lineage>
</organism>
<dbReference type="Proteomes" id="UP001157502">
    <property type="component" value="Chromosome 21"/>
</dbReference>
<dbReference type="EMBL" id="CM055748">
    <property type="protein sequence ID" value="KAJ7995591.1"/>
    <property type="molecule type" value="Genomic_DNA"/>
</dbReference>
<evidence type="ECO:0000313" key="2">
    <source>
        <dbReference type="Proteomes" id="UP001157502"/>
    </source>
</evidence>
<accession>A0ACC2FW55</accession>
<name>A0ACC2FW55_DALPE</name>
<proteinExistence type="predicted"/>
<sequence length="107" mass="11574">MTGWGAVLMMKNSPVPHQPALLPVYISPPLHYHGRLQAGAESPVPTTPDVPCLLVNSSSHNITGGMKGDRERSGRRKEVGGGKSLGNSWEFCNLPLHMARHLCLQPV</sequence>
<evidence type="ECO:0000313" key="1">
    <source>
        <dbReference type="EMBL" id="KAJ7995591.1"/>
    </source>
</evidence>
<comment type="caution">
    <text evidence="1">The sequence shown here is derived from an EMBL/GenBank/DDBJ whole genome shotgun (WGS) entry which is preliminary data.</text>
</comment>
<protein>
    <submittedName>
        <fullName evidence="1">Uncharacterized protein</fullName>
    </submittedName>
</protein>
<reference evidence="1" key="1">
    <citation type="submission" date="2021-05" db="EMBL/GenBank/DDBJ databases">
        <authorList>
            <person name="Pan Q."/>
            <person name="Jouanno E."/>
            <person name="Zahm M."/>
            <person name="Klopp C."/>
            <person name="Cabau C."/>
            <person name="Louis A."/>
            <person name="Berthelot C."/>
            <person name="Parey E."/>
            <person name="Roest Crollius H."/>
            <person name="Montfort J."/>
            <person name="Robinson-Rechavi M."/>
            <person name="Bouchez O."/>
            <person name="Lampietro C."/>
            <person name="Lopez Roques C."/>
            <person name="Donnadieu C."/>
            <person name="Postlethwait J."/>
            <person name="Bobe J."/>
            <person name="Dillon D."/>
            <person name="Chandos A."/>
            <person name="von Hippel F."/>
            <person name="Guiguen Y."/>
        </authorList>
    </citation>
    <scope>NUCLEOTIDE SEQUENCE</scope>
    <source>
        <strain evidence="1">YG-Jan2019</strain>
    </source>
</reference>
<gene>
    <name evidence="1" type="ORF">DPEC_G00246180</name>
</gene>
<keyword evidence="2" id="KW-1185">Reference proteome</keyword>